<dbReference type="FunFam" id="1.10.10.60:FF:000132">
    <property type="entry name" value="AraC family transcriptional regulator"/>
    <property type="match status" value="1"/>
</dbReference>
<organism evidence="8 9">
    <name type="scientific">Streptoalloteichus hindustanus</name>
    <dbReference type="NCBI Taxonomy" id="2017"/>
    <lineage>
        <taxon>Bacteria</taxon>
        <taxon>Bacillati</taxon>
        <taxon>Actinomycetota</taxon>
        <taxon>Actinomycetes</taxon>
        <taxon>Pseudonocardiales</taxon>
        <taxon>Pseudonocardiaceae</taxon>
        <taxon>Streptoalloteichus</taxon>
    </lineage>
</organism>
<dbReference type="SMART" id="SM00342">
    <property type="entry name" value="HTH_ARAC"/>
    <property type="match status" value="1"/>
</dbReference>
<dbReference type="InterPro" id="IPR003313">
    <property type="entry name" value="AraC-bd"/>
</dbReference>
<protein>
    <recommendedName>
        <fullName evidence="5">HTH-type transcriptional regulator RipA</fullName>
    </recommendedName>
    <alternativeName>
        <fullName evidence="6">Repressor of iron proteins A</fullName>
    </alternativeName>
</protein>
<dbReference type="SUPFAM" id="SSF51182">
    <property type="entry name" value="RmlC-like cupins"/>
    <property type="match status" value="1"/>
</dbReference>
<dbReference type="Proteomes" id="UP000184501">
    <property type="component" value="Unassembled WGS sequence"/>
</dbReference>
<evidence type="ECO:0000256" key="2">
    <source>
        <dbReference type="ARBA" id="ARBA00023015"/>
    </source>
</evidence>
<dbReference type="InterPro" id="IPR009057">
    <property type="entry name" value="Homeodomain-like_sf"/>
</dbReference>
<dbReference type="Pfam" id="PF12833">
    <property type="entry name" value="HTH_18"/>
    <property type="match status" value="1"/>
</dbReference>
<dbReference type="SUPFAM" id="SSF46689">
    <property type="entry name" value="Homeodomain-like"/>
    <property type="match status" value="1"/>
</dbReference>
<dbReference type="InterPro" id="IPR011051">
    <property type="entry name" value="RmlC_Cupin_sf"/>
</dbReference>
<dbReference type="CDD" id="cd06124">
    <property type="entry name" value="cupin_NimR-like_N"/>
    <property type="match status" value="1"/>
</dbReference>
<dbReference type="PANTHER" id="PTHR11019:SF199">
    <property type="entry name" value="HTH-TYPE TRANSCRIPTIONAL REGULATOR NIMR"/>
    <property type="match status" value="1"/>
</dbReference>
<keyword evidence="2" id="KW-0805">Transcription regulation</keyword>
<dbReference type="PANTHER" id="PTHR11019">
    <property type="entry name" value="HTH-TYPE TRANSCRIPTIONAL REGULATOR NIMR"/>
    <property type="match status" value="1"/>
</dbReference>
<dbReference type="STRING" id="2017.SAMN05444320_12150"/>
<keyword evidence="3 8" id="KW-0238">DNA-binding</keyword>
<evidence type="ECO:0000259" key="7">
    <source>
        <dbReference type="PROSITE" id="PS01124"/>
    </source>
</evidence>
<evidence type="ECO:0000256" key="4">
    <source>
        <dbReference type="ARBA" id="ARBA00023163"/>
    </source>
</evidence>
<dbReference type="InterPro" id="IPR018060">
    <property type="entry name" value="HTH_AraC"/>
</dbReference>
<dbReference type="Gene3D" id="2.60.120.10">
    <property type="entry name" value="Jelly Rolls"/>
    <property type="match status" value="1"/>
</dbReference>
<name>A0A1M5Q3C4_STRHI</name>
<evidence type="ECO:0000256" key="3">
    <source>
        <dbReference type="ARBA" id="ARBA00023125"/>
    </source>
</evidence>
<dbReference type="InterPro" id="IPR018062">
    <property type="entry name" value="HTH_AraC-typ_CS"/>
</dbReference>
<keyword evidence="9" id="KW-1185">Reference proteome</keyword>
<dbReference type="RefSeq" id="WP_073490076.1">
    <property type="nucleotide sequence ID" value="NZ_FQVN01000021.1"/>
</dbReference>
<evidence type="ECO:0000313" key="8">
    <source>
        <dbReference type="EMBL" id="SHH08615.1"/>
    </source>
</evidence>
<dbReference type="GO" id="GO:0003700">
    <property type="term" value="F:DNA-binding transcription factor activity"/>
    <property type="evidence" value="ECO:0007669"/>
    <property type="project" value="InterPro"/>
</dbReference>
<dbReference type="AlphaFoldDB" id="A0A1M5Q3C4"/>
<keyword evidence="1" id="KW-0678">Repressor</keyword>
<evidence type="ECO:0000256" key="1">
    <source>
        <dbReference type="ARBA" id="ARBA00022491"/>
    </source>
</evidence>
<evidence type="ECO:0000256" key="5">
    <source>
        <dbReference type="ARBA" id="ARBA00074140"/>
    </source>
</evidence>
<sequence>MSRSGHVTPLPPLGAIVVGTFDMSRGERFDWHEHTVHQLAWAARGVLTVSARGSTWVLPPTRALWIPARVRHTTGATSPATMRSLYFWPDECPVDWAAPTVVEVRGLLRELIGHLAGEAVPADSRAHAEALVLGLLTPLSVTTIDPPEPRDDRARRVAAALVADPADGRCLASWGRLVGASARTLARLFVAETGMSFGRWRGQARLRAALPLLAEGVPIAVVARRVGYATPSAFVAAFRKAIGVPPGAYFARDRGL</sequence>
<gene>
    <name evidence="8" type="ORF">SAMN05444320_12150</name>
</gene>
<accession>A0A1M5Q3C4</accession>
<dbReference type="OrthoDB" id="2039152at2"/>
<reference evidence="8 9" key="1">
    <citation type="submission" date="2016-11" db="EMBL/GenBank/DDBJ databases">
        <authorList>
            <person name="Jaros S."/>
            <person name="Januszkiewicz K."/>
            <person name="Wedrychowicz H."/>
        </authorList>
    </citation>
    <scope>NUCLEOTIDE SEQUENCE [LARGE SCALE GENOMIC DNA]</scope>
    <source>
        <strain evidence="8 9">DSM 44523</strain>
    </source>
</reference>
<dbReference type="EMBL" id="FQVN01000021">
    <property type="protein sequence ID" value="SHH08615.1"/>
    <property type="molecule type" value="Genomic_DNA"/>
</dbReference>
<dbReference type="GO" id="GO:0043565">
    <property type="term" value="F:sequence-specific DNA binding"/>
    <property type="evidence" value="ECO:0007669"/>
    <property type="project" value="InterPro"/>
</dbReference>
<dbReference type="Pfam" id="PF02311">
    <property type="entry name" value="AraC_binding"/>
    <property type="match status" value="1"/>
</dbReference>
<dbReference type="PROSITE" id="PS00041">
    <property type="entry name" value="HTH_ARAC_FAMILY_1"/>
    <property type="match status" value="1"/>
</dbReference>
<dbReference type="Gene3D" id="1.10.10.60">
    <property type="entry name" value="Homeodomain-like"/>
    <property type="match status" value="1"/>
</dbReference>
<evidence type="ECO:0000313" key="9">
    <source>
        <dbReference type="Proteomes" id="UP000184501"/>
    </source>
</evidence>
<proteinExistence type="predicted"/>
<keyword evidence="4" id="KW-0804">Transcription</keyword>
<evidence type="ECO:0000256" key="6">
    <source>
        <dbReference type="ARBA" id="ARBA00079449"/>
    </source>
</evidence>
<dbReference type="InterPro" id="IPR014710">
    <property type="entry name" value="RmlC-like_jellyroll"/>
</dbReference>
<feature type="domain" description="HTH araC/xylS-type" evidence="7">
    <location>
        <begin position="155"/>
        <end position="252"/>
    </location>
</feature>
<dbReference type="PROSITE" id="PS01124">
    <property type="entry name" value="HTH_ARAC_FAMILY_2"/>
    <property type="match status" value="1"/>
</dbReference>